<dbReference type="SUPFAM" id="SSF46626">
    <property type="entry name" value="Cytochrome c"/>
    <property type="match status" value="1"/>
</dbReference>
<feature type="signal peptide" evidence="1">
    <location>
        <begin position="1"/>
        <end position="16"/>
    </location>
</feature>
<protein>
    <submittedName>
        <fullName evidence="2">Cytochrome C</fullName>
    </submittedName>
</protein>
<dbReference type="RefSeq" id="WP_221532276.1">
    <property type="nucleotide sequence ID" value="NZ_JAIGYP010000007.1"/>
</dbReference>
<dbReference type="EMBL" id="JAIGYQ010000007">
    <property type="protein sequence ID" value="MBX7490996.1"/>
    <property type="molecule type" value="Genomic_DNA"/>
</dbReference>
<accession>A0ABS7JNM7</accession>
<dbReference type="InterPro" id="IPR036909">
    <property type="entry name" value="Cyt_c-like_dom_sf"/>
</dbReference>
<comment type="caution">
    <text evidence="2">The sequence shown here is derived from an EMBL/GenBank/DDBJ whole genome shotgun (WGS) entry which is preliminary data.</text>
</comment>
<dbReference type="Proteomes" id="UP000700059">
    <property type="component" value="Unassembled WGS sequence"/>
</dbReference>
<name>A0ABS7JNM7_9HELI</name>
<reference evidence="2 3" key="1">
    <citation type="submission" date="2021-08" db="EMBL/GenBank/DDBJ databases">
        <title>Helicobacter spp. isolated from feces of Anatolian Ground Squirrel (Spermophilus xanthoprymnus) in Turkey.</title>
        <authorList>
            <person name="Aydin F."/>
            <person name="Abay S."/>
            <person name="Kayman T."/>
            <person name="Karakaya E."/>
            <person name="Saticioglu I.B."/>
        </authorList>
    </citation>
    <scope>NUCLEOTIDE SEQUENCE [LARGE SCALE GENOMIC DNA]</scope>
    <source>
        <strain evidence="2 3">Faydin-H70</strain>
    </source>
</reference>
<evidence type="ECO:0000313" key="3">
    <source>
        <dbReference type="Proteomes" id="UP000700059"/>
    </source>
</evidence>
<sequence>MKIFIVCLFFATSLFAKNTGFSDEVLSLFLHKDDSKVAGRLLPTNAFSILESDGARVKVKVDGFVNPKAPYVLYLNDSQRIIVAAFSKNTQLKFTRRVAGKNGKWDKVSIEVWTDKKEFAKNNKEMLARAKTLYAENCGICHTAHKTQEFTANQWPSTFRSMVDRTGIDKKDRWLVIEYLQKNAKDFKETK</sequence>
<evidence type="ECO:0000313" key="2">
    <source>
        <dbReference type="EMBL" id="MBX7490996.1"/>
    </source>
</evidence>
<proteinExistence type="predicted"/>
<feature type="chain" id="PRO_5047448965" evidence="1">
    <location>
        <begin position="17"/>
        <end position="191"/>
    </location>
</feature>
<keyword evidence="1" id="KW-0732">Signal</keyword>
<evidence type="ECO:0000256" key="1">
    <source>
        <dbReference type="SAM" id="SignalP"/>
    </source>
</evidence>
<gene>
    <name evidence="2" type="ORF">K4G57_05910</name>
</gene>
<keyword evidence="3" id="KW-1185">Reference proteome</keyword>
<dbReference type="Gene3D" id="1.10.760.10">
    <property type="entry name" value="Cytochrome c-like domain"/>
    <property type="match status" value="1"/>
</dbReference>
<organism evidence="2 3">
    <name type="scientific">Helicobacter turcicus</name>
    <dbReference type="NCBI Taxonomy" id="2867412"/>
    <lineage>
        <taxon>Bacteria</taxon>
        <taxon>Pseudomonadati</taxon>
        <taxon>Campylobacterota</taxon>
        <taxon>Epsilonproteobacteria</taxon>
        <taxon>Campylobacterales</taxon>
        <taxon>Helicobacteraceae</taxon>
        <taxon>Helicobacter</taxon>
    </lineage>
</organism>